<feature type="signal peptide" evidence="2">
    <location>
        <begin position="1"/>
        <end position="22"/>
    </location>
</feature>
<evidence type="ECO:0000313" key="4">
    <source>
        <dbReference type="Proteomes" id="UP000032874"/>
    </source>
</evidence>
<evidence type="ECO:0000313" key="3">
    <source>
        <dbReference type="EMBL" id="KFX07295.1"/>
    </source>
</evidence>
<reference evidence="3 4" key="1">
    <citation type="submission" date="2014-08" db="EMBL/GenBank/DDBJ databases">
        <title>Genome sequences of NCPPB Pectobacterium isolates.</title>
        <authorList>
            <person name="Glover R.H."/>
            <person name="Sapp M."/>
            <person name="Elphinstone J."/>
        </authorList>
    </citation>
    <scope>NUCLEOTIDE SEQUENCE [LARGE SCALE GENOMIC DNA]</scope>
    <source>
        <strain evidence="3 4">NCPPB 2795</strain>
    </source>
</reference>
<gene>
    <name evidence="3" type="ORF">KP22_04205</name>
</gene>
<dbReference type="RefSeq" id="WP_039322610.1">
    <property type="nucleotide sequence ID" value="NZ_JQHM01000001.1"/>
</dbReference>
<sequence length="55" mass="5668">MKKAIVLLFMMLTLGSSFQAMAGSGRCQHDSDTAADGSRCGGRSADSRPGGGGYR</sequence>
<evidence type="ECO:0000256" key="1">
    <source>
        <dbReference type="SAM" id="MobiDB-lite"/>
    </source>
</evidence>
<organism evidence="3 4">
    <name type="scientific">Pectobacterium betavasculorum</name>
    <dbReference type="NCBI Taxonomy" id="55207"/>
    <lineage>
        <taxon>Bacteria</taxon>
        <taxon>Pseudomonadati</taxon>
        <taxon>Pseudomonadota</taxon>
        <taxon>Gammaproteobacteria</taxon>
        <taxon>Enterobacterales</taxon>
        <taxon>Pectobacteriaceae</taxon>
        <taxon>Pectobacterium</taxon>
    </lineage>
</organism>
<feature type="chain" id="PRO_5001887216" evidence="2">
    <location>
        <begin position="23"/>
        <end position="55"/>
    </location>
</feature>
<dbReference type="EMBL" id="JQHM01000001">
    <property type="protein sequence ID" value="KFX07295.1"/>
    <property type="molecule type" value="Genomic_DNA"/>
</dbReference>
<evidence type="ECO:0000256" key="2">
    <source>
        <dbReference type="SAM" id="SignalP"/>
    </source>
</evidence>
<keyword evidence="3" id="KW-0812">Transmembrane</keyword>
<comment type="caution">
    <text evidence="3">The sequence shown here is derived from an EMBL/GenBank/DDBJ whole genome shotgun (WGS) entry which is preliminary data.</text>
</comment>
<protein>
    <submittedName>
        <fullName evidence="3">Transmembrane anchored protein</fullName>
    </submittedName>
</protein>
<dbReference type="Proteomes" id="UP000032874">
    <property type="component" value="Unassembled WGS sequence"/>
</dbReference>
<dbReference type="AlphaFoldDB" id="A0A093RWT1"/>
<feature type="region of interest" description="Disordered" evidence="1">
    <location>
        <begin position="25"/>
        <end position="55"/>
    </location>
</feature>
<accession>A0A093RWT1</accession>
<keyword evidence="3" id="KW-0472">Membrane</keyword>
<keyword evidence="2" id="KW-0732">Signal</keyword>
<name>A0A093RWT1_9GAMM</name>
<proteinExistence type="predicted"/>